<dbReference type="PANTHER" id="PTHR33909:SF1">
    <property type="entry name" value="SEC TRANSLOCON ACCESSORY COMPLEX SUBUNIT YAJC"/>
    <property type="match status" value="1"/>
</dbReference>
<dbReference type="NCBIfam" id="TIGR00739">
    <property type="entry name" value="yajC"/>
    <property type="match status" value="1"/>
</dbReference>
<keyword evidence="9" id="KW-0811">Translocation</keyword>
<accession>B3PET6</accession>
<dbReference type="RefSeq" id="WP_012487284.1">
    <property type="nucleotide sequence ID" value="NC_010995.1"/>
</dbReference>
<dbReference type="PANTHER" id="PTHR33909">
    <property type="entry name" value="SEC TRANSLOCON ACCESSORY COMPLEX SUBUNIT YAJC"/>
    <property type="match status" value="1"/>
</dbReference>
<dbReference type="PRINTS" id="PR01853">
    <property type="entry name" value="YAJCTRNLCASE"/>
</dbReference>
<comment type="subcellular location">
    <subcellularLocation>
        <location evidence="1">Cell membrane</location>
        <topology evidence="1">Single-pass membrane protein</topology>
    </subcellularLocation>
</comment>
<keyword evidence="8 11" id="KW-1133">Transmembrane helix</keyword>
<dbReference type="KEGG" id="cja:CJA_1660"/>
<evidence type="ECO:0000256" key="2">
    <source>
        <dbReference type="ARBA" id="ARBA00006742"/>
    </source>
</evidence>
<dbReference type="InterPro" id="IPR003849">
    <property type="entry name" value="Preprotein_translocase_YajC"/>
</dbReference>
<evidence type="ECO:0000256" key="9">
    <source>
        <dbReference type="ARBA" id="ARBA00023010"/>
    </source>
</evidence>
<sequence length="113" mass="12332">MSFFISSAMAQTQAAPPQGSPLVTLLLFGGMFLFMYLLIIRPQRKRQKEHQNLVASLAKGDEVLMTSGLLGKIVKVDENYVVLETGSNIELKFQKVAVHAVLPKGTIKSVDAA</sequence>
<protein>
    <recommendedName>
        <fullName evidence="3">Sec translocon accessory complex subunit YajC</fullName>
    </recommendedName>
</protein>
<feature type="transmembrane region" description="Helical" evidence="11">
    <location>
        <begin position="24"/>
        <end position="40"/>
    </location>
</feature>
<evidence type="ECO:0000256" key="5">
    <source>
        <dbReference type="ARBA" id="ARBA00022475"/>
    </source>
</evidence>
<dbReference type="Pfam" id="PF02699">
    <property type="entry name" value="YajC"/>
    <property type="match status" value="1"/>
</dbReference>
<evidence type="ECO:0000313" key="12">
    <source>
        <dbReference type="EMBL" id="ACE84901.1"/>
    </source>
</evidence>
<evidence type="ECO:0000256" key="8">
    <source>
        <dbReference type="ARBA" id="ARBA00022989"/>
    </source>
</evidence>
<evidence type="ECO:0000256" key="3">
    <source>
        <dbReference type="ARBA" id="ARBA00014962"/>
    </source>
</evidence>
<dbReference type="STRING" id="498211.CJA_1660"/>
<gene>
    <name evidence="12" type="ordered locus">CJA_1660</name>
</gene>
<proteinExistence type="inferred from homology"/>
<dbReference type="eggNOG" id="COG1862">
    <property type="taxonomic scope" value="Bacteria"/>
</dbReference>
<dbReference type="GO" id="GO:0015031">
    <property type="term" value="P:protein transport"/>
    <property type="evidence" value="ECO:0007669"/>
    <property type="project" value="UniProtKB-KW"/>
</dbReference>
<dbReference type="Proteomes" id="UP000001036">
    <property type="component" value="Chromosome"/>
</dbReference>
<dbReference type="SMART" id="SM01323">
    <property type="entry name" value="YajC"/>
    <property type="match status" value="1"/>
</dbReference>
<evidence type="ECO:0000313" key="13">
    <source>
        <dbReference type="Proteomes" id="UP000001036"/>
    </source>
</evidence>
<evidence type="ECO:0000256" key="4">
    <source>
        <dbReference type="ARBA" id="ARBA00022448"/>
    </source>
</evidence>
<dbReference type="GO" id="GO:0005886">
    <property type="term" value="C:plasma membrane"/>
    <property type="evidence" value="ECO:0007669"/>
    <property type="project" value="UniProtKB-SubCell"/>
</dbReference>
<evidence type="ECO:0000256" key="11">
    <source>
        <dbReference type="SAM" id="Phobius"/>
    </source>
</evidence>
<keyword evidence="4" id="KW-0813">Transport</keyword>
<reference evidence="12 13" key="1">
    <citation type="journal article" date="2008" name="J. Bacteriol.">
        <title>Insights into plant cell wall degradation from the genome sequence of the soil bacterium Cellvibrio japonicus.</title>
        <authorList>
            <person name="Deboy R.T."/>
            <person name="Mongodin E.F."/>
            <person name="Fouts D.E."/>
            <person name="Tailford L.E."/>
            <person name="Khouri H."/>
            <person name="Emerson J.B."/>
            <person name="Mohamoud Y."/>
            <person name="Watkins K."/>
            <person name="Henrissat B."/>
            <person name="Gilbert H.J."/>
            <person name="Nelson K.E."/>
        </authorList>
    </citation>
    <scope>NUCLEOTIDE SEQUENCE [LARGE SCALE GENOMIC DNA]</scope>
    <source>
        <strain evidence="12 13">Ueda107</strain>
    </source>
</reference>
<keyword evidence="5" id="KW-1003">Cell membrane</keyword>
<keyword evidence="10 11" id="KW-0472">Membrane</keyword>
<keyword evidence="7" id="KW-0653">Protein transport</keyword>
<comment type="similarity">
    <text evidence="2">Belongs to the YajC family.</text>
</comment>
<keyword evidence="13" id="KW-1185">Reference proteome</keyword>
<evidence type="ECO:0000256" key="6">
    <source>
        <dbReference type="ARBA" id="ARBA00022692"/>
    </source>
</evidence>
<name>B3PET6_CELJU</name>
<keyword evidence="6 11" id="KW-0812">Transmembrane</keyword>
<evidence type="ECO:0000256" key="1">
    <source>
        <dbReference type="ARBA" id="ARBA00004162"/>
    </source>
</evidence>
<evidence type="ECO:0000256" key="7">
    <source>
        <dbReference type="ARBA" id="ARBA00022927"/>
    </source>
</evidence>
<dbReference type="OrthoDB" id="9811406at2"/>
<dbReference type="AlphaFoldDB" id="B3PET6"/>
<dbReference type="HOGENOM" id="CLU_116157_2_1_6"/>
<dbReference type="EMBL" id="CP000934">
    <property type="protein sequence ID" value="ACE84901.1"/>
    <property type="molecule type" value="Genomic_DNA"/>
</dbReference>
<organism evidence="12 13">
    <name type="scientific">Cellvibrio japonicus (strain Ueda107)</name>
    <name type="common">Pseudomonas fluorescens subsp. cellulosa</name>
    <dbReference type="NCBI Taxonomy" id="498211"/>
    <lineage>
        <taxon>Bacteria</taxon>
        <taxon>Pseudomonadati</taxon>
        <taxon>Pseudomonadota</taxon>
        <taxon>Gammaproteobacteria</taxon>
        <taxon>Cellvibrionales</taxon>
        <taxon>Cellvibrionaceae</taxon>
        <taxon>Cellvibrio</taxon>
    </lineage>
</organism>
<evidence type="ECO:0000256" key="10">
    <source>
        <dbReference type="ARBA" id="ARBA00023136"/>
    </source>
</evidence>